<dbReference type="RefSeq" id="WP_013931662.1">
    <property type="nucleotide sequence ID" value="NC_015707.1"/>
</dbReference>
<dbReference type="CDD" id="cd07377">
    <property type="entry name" value="WHTH_GntR"/>
    <property type="match status" value="1"/>
</dbReference>
<feature type="domain" description="HTH gntR-type" evidence="4">
    <location>
        <begin position="7"/>
        <end position="75"/>
    </location>
</feature>
<dbReference type="Pfam" id="PF07702">
    <property type="entry name" value="UTRA"/>
    <property type="match status" value="1"/>
</dbReference>
<evidence type="ECO:0000256" key="1">
    <source>
        <dbReference type="ARBA" id="ARBA00023015"/>
    </source>
</evidence>
<dbReference type="InterPro" id="IPR050679">
    <property type="entry name" value="Bact_HTH_transcr_reg"/>
</dbReference>
<dbReference type="PATRIC" id="fig|688269.3.peg.355"/>
<dbReference type="InterPro" id="IPR028978">
    <property type="entry name" value="Chorismate_lyase_/UTRA_dom_sf"/>
</dbReference>
<dbReference type="InterPro" id="IPR036388">
    <property type="entry name" value="WH-like_DNA-bd_sf"/>
</dbReference>
<dbReference type="OrthoDB" id="457376at2"/>
<organism evidence="5 6">
    <name type="scientific">Pseudothermotoga thermarum DSM 5069</name>
    <dbReference type="NCBI Taxonomy" id="688269"/>
    <lineage>
        <taxon>Bacteria</taxon>
        <taxon>Thermotogati</taxon>
        <taxon>Thermotogota</taxon>
        <taxon>Thermotogae</taxon>
        <taxon>Thermotogales</taxon>
        <taxon>Thermotogaceae</taxon>
        <taxon>Pseudothermotoga</taxon>
    </lineage>
</organism>
<evidence type="ECO:0000313" key="6">
    <source>
        <dbReference type="Proteomes" id="UP000006804"/>
    </source>
</evidence>
<sequence length="249" mass="28852">MDKDYPVPLYYKVYRDLKQKILDGIYKPGDKIPPESELVAIYNVSRLTIRRALEELRSEGFITRAKGRGTFITGRKEEEQMNVLKGFTDKAKEEGFSVRSLVLENKLVEIPSELVEVFGLEPGTMIILLKRVRYMNDEPVAIESAYLNTSVDVRILNILKKDMSKESLYEFLRNELKIPLLRALEEFEVTQISPSDAKLLSVNPGACALLRKRYTYTTNNRCIEYVRSIYRGDKYRFKIELRTSGAFEK</sequence>
<accession>F7YVD6</accession>
<dbReference type="EMBL" id="CP002351">
    <property type="protein sequence ID" value="AEH50439.1"/>
    <property type="molecule type" value="Genomic_DNA"/>
</dbReference>
<dbReference type="InterPro" id="IPR036390">
    <property type="entry name" value="WH_DNA-bd_sf"/>
</dbReference>
<keyword evidence="2" id="KW-0238">DNA-binding</keyword>
<dbReference type="PROSITE" id="PS50949">
    <property type="entry name" value="HTH_GNTR"/>
    <property type="match status" value="1"/>
</dbReference>
<dbReference type="SMART" id="SM00345">
    <property type="entry name" value="HTH_GNTR"/>
    <property type="match status" value="1"/>
</dbReference>
<dbReference type="HOGENOM" id="CLU_063236_8_2_0"/>
<dbReference type="KEGG" id="tta:Theth_0344"/>
<dbReference type="STRING" id="688269.Theth_0344"/>
<dbReference type="SUPFAM" id="SSF64288">
    <property type="entry name" value="Chorismate lyase-like"/>
    <property type="match status" value="1"/>
</dbReference>
<dbReference type="GO" id="GO:0045892">
    <property type="term" value="P:negative regulation of DNA-templated transcription"/>
    <property type="evidence" value="ECO:0007669"/>
    <property type="project" value="TreeGrafter"/>
</dbReference>
<dbReference type="GO" id="GO:0003700">
    <property type="term" value="F:DNA-binding transcription factor activity"/>
    <property type="evidence" value="ECO:0007669"/>
    <property type="project" value="InterPro"/>
</dbReference>
<dbReference type="SMART" id="SM00866">
    <property type="entry name" value="UTRA"/>
    <property type="match status" value="1"/>
</dbReference>
<name>F7YVD6_9THEM</name>
<evidence type="ECO:0000259" key="4">
    <source>
        <dbReference type="PROSITE" id="PS50949"/>
    </source>
</evidence>
<dbReference type="Proteomes" id="UP000006804">
    <property type="component" value="Chromosome"/>
</dbReference>
<keyword evidence="1" id="KW-0805">Transcription regulation</keyword>
<dbReference type="GO" id="GO:0003677">
    <property type="term" value="F:DNA binding"/>
    <property type="evidence" value="ECO:0007669"/>
    <property type="project" value="UniProtKB-KW"/>
</dbReference>
<protein>
    <submittedName>
        <fullName evidence="5">Transcriptional regulator, GntR family</fullName>
    </submittedName>
</protein>
<dbReference type="InterPro" id="IPR000524">
    <property type="entry name" value="Tscrpt_reg_HTH_GntR"/>
</dbReference>
<dbReference type="PRINTS" id="PR00035">
    <property type="entry name" value="HTHGNTR"/>
</dbReference>
<evidence type="ECO:0000313" key="5">
    <source>
        <dbReference type="EMBL" id="AEH50439.1"/>
    </source>
</evidence>
<reference evidence="5 6" key="1">
    <citation type="submission" date="2010-11" db="EMBL/GenBank/DDBJ databases">
        <title>The complete genome of Thermotoga thermarum DSM 5069.</title>
        <authorList>
            <consortium name="US DOE Joint Genome Institute (JGI-PGF)"/>
            <person name="Lucas S."/>
            <person name="Copeland A."/>
            <person name="Lapidus A."/>
            <person name="Bruce D."/>
            <person name="Goodwin L."/>
            <person name="Pitluck S."/>
            <person name="Kyrpides N."/>
            <person name="Mavromatis K."/>
            <person name="Ivanova N."/>
            <person name="Zeytun A."/>
            <person name="Brettin T."/>
            <person name="Detter J.C."/>
            <person name="Tapia R."/>
            <person name="Han C."/>
            <person name="Land M."/>
            <person name="Hauser L."/>
            <person name="Markowitz V."/>
            <person name="Cheng J.-F."/>
            <person name="Hugenholtz P."/>
            <person name="Woyke T."/>
            <person name="Wu D."/>
            <person name="Spring S."/>
            <person name="Schroeder M."/>
            <person name="Brambilla E."/>
            <person name="Klenk H.-P."/>
            <person name="Eisen J.A."/>
        </authorList>
    </citation>
    <scope>NUCLEOTIDE SEQUENCE [LARGE SCALE GENOMIC DNA]</scope>
    <source>
        <strain evidence="5 6">DSM 5069</strain>
    </source>
</reference>
<dbReference type="SUPFAM" id="SSF46785">
    <property type="entry name" value="Winged helix' DNA-binding domain"/>
    <property type="match status" value="1"/>
</dbReference>
<dbReference type="PANTHER" id="PTHR44846:SF1">
    <property type="entry name" value="MANNOSYL-D-GLYCERATE TRANSPORT_METABOLISM SYSTEM REPRESSOR MNGR-RELATED"/>
    <property type="match status" value="1"/>
</dbReference>
<gene>
    <name evidence="5" type="ORF">Theth_0344</name>
</gene>
<evidence type="ECO:0000256" key="3">
    <source>
        <dbReference type="ARBA" id="ARBA00023163"/>
    </source>
</evidence>
<dbReference type="Pfam" id="PF00392">
    <property type="entry name" value="GntR"/>
    <property type="match status" value="1"/>
</dbReference>
<keyword evidence="6" id="KW-1185">Reference proteome</keyword>
<dbReference type="PANTHER" id="PTHR44846">
    <property type="entry name" value="MANNOSYL-D-GLYCERATE TRANSPORT/METABOLISM SYSTEM REPRESSOR MNGR-RELATED"/>
    <property type="match status" value="1"/>
</dbReference>
<evidence type="ECO:0000256" key="2">
    <source>
        <dbReference type="ARBA" id="ARBA00023125"/>
    </source>
</evidence>
<dbReference type="InterPro" id="IPR011663">
    <property type="entry name" value="UTRA"/>
</dbReference>
<dbReference type="FunFam" id="1.10.10.10:FF:000079">
    <property type="entry name" value="GntR family transcriptional regulator"/>
    <property type="match status" value="1"/>
</dbReference>
<dbReference type="AlphaFoldDB" id="F7YVD6"/>
<dbReference type="eggNOG" id="COG2188">
    <property type="taxonomic scope" value="Bacteria"/>
</dbReference>
<keyword evidence="3" id="KW-0804">Transcription</keyword>
<dbReference type="Gene3D" id="1.10.10.10">
    <property type="entry name" value="Winged helix-like DNA-binding domain superfamily/Winged helix DNA-binding domain"/>
    <property type="match status" value="1"/>
</dbReference>
<proteinExistence type="predicted"/>
<dbReference type="Gene3D" id="3.40.1410.10">
    <property type="entry name" value="Chorismate lyase-like"/>
    <property type="match status" value="1"/>
</dbReference>